<keyword evidence="5" id="KW-1185">Reference proteome</keyword>
<dbReference type="SUPFAM" id="SSF52047">
    <property type="entry name" value="RNI-like"/>
    <property type="match status" value="1"/>
</dbReference>
<dbReference type="PANTHER" id="PTHR22904:SF523">
    <property type="entry name" value="STRESS-INDUCED-PHOSPHOPROTEIN 1"/>
    <property type="match status" value="1"/>
</dbReference>
<evidence type="ECO:0000313" key="5">
    <source>
        <dbReference type="Proteomes" id="UP000305948"/>
    </source>
</evidence>
<proteinExistence type="predicted"/>
<feature type="region of interest" description="Disordered" evidence="3">
    <location>
        <begin position="507"/>
        <end position="530"/>
    </location>
</feature>
<evidence type="ECO:0000313" key="4">
    <source>
        <dbReference type="EMBL" id="TFK55738.1"/>
    </source>
</evidence>
<gene>
    <name evidence="4" type="ORF">OE88DRAFT_654163</name>
</gene>
<dbReference type="SUPFAM" id="SSF81383">
    <property type="entry name" value="F-box domain"/>
    <property type="match status" value="1"/>
</dbReference>
<dbReference type="OrthoDB" id="2423701at2759"/>
<accession>A0A5C3NI25</accession>
<dbReference type="GO" id="GO:0051879">
    <property type="term" value="F:Hsp90 protein binding"/>
    <property type="evidence" value="ECO:0007669"/>
    <property type="project" value="TreeGrafter"/>
</dbReference>
<dbReference type="STRING" id="5364.A0A5C3NI25"/>
<dbReference type="InterPro" id="IPR011990">
    <property type="entry name" value="TPR-like_helical_dom_sf"/>
</dbReference>
<name>A0A5C3NI25_9AGAM</name>
<sequence>MSWKEHFDRGVKAFRSSNLEEALTHFTRAVESGGNHVNLYDSRAAVLERLGRSKDALKDAKATIDADPARWQGYARASRLFLELHKYAPAITMADMALERLKNGDARRAEGIVAIKRKAETAHAALAQREQARRAATFYHFGKLPVEIITSIFLLHADAHPSGSIMLSHVCQHWRGIALNTPALWSTLILSRHPRKKALLWHSRTGGMIRELIVRHGVSGTGMPPFKCLRVFKTSSSEMTVEHLLEPLDVHEQEQLIIGLEEVMLQDCPTRALVSQTMPALRHLEIRSVTTFDWNAAATHITSLRTLIVHESNYPLGGVLTLLRANSMLEVVSFMAEPGKAHLFASGADVDLTGFPLPCLRSLEIGNFDVWSDLFFVVISAPSLESLKLTALRSRQDAVLHKLKMDGIPHLRELRIQKCSVSPTTILRTLQHADALETLELSHMGDVSVGARMGGDINVIIEALADGPQGGDASLLCPSLQHLNVSNSPDVKTGPLIRLVKAHLAGDNKSAESQAPQSQTSGEDGKPKIKPLQSLIMDGCPLIDSETLPWFRSKVPLLSCAYMSKKAAGYKR</sequence>
<evidence type="ECO:0000256" key="3">
    <source>
        <dbReference type="SAM" id="MobiDB-lite"/>
    </source>
</evidence>
<dbReference type="Gene3D" id="1.20.1280.50">
    <property type="match status" value="1"/>
</dbReference>
<dbReference type="Gene3D" id="3.80.10.10">
    <property type="entry name" value="Ribonuclease Inhibitor"/>
    <property type="match status" value="1"/>
</dbReference>
<keyword evidence="1" id="KW-0677">Repeat</keyword>
<dbReference type="PANTHER" id="PTHR22904">
    <property type="entry name" value="TPR REPEAT CONTAINING PROTEIN"/>
    <property type="match status" value="1"/>
</dbReference>
<organism evidence="4 5">
    <name type="scientific">Heliocybe sulcata</name>
    <dbReference type="NCBI Taxonomy" id="5364"/>
    <lineage>
        <taxon>Eukaryota</taxon>
        <taxon>Fungi</taxon>
        <taxon>Dikarya</taxon>
        <taxon>Basidiomycota</taxon>
        <taxon>Agaricomycotina</taxon>
        <taxon>Agaricomycetes</taxon>
        <taxon>Gloeophyllales</taxon>
        <taxon>Gloeophyllaceae</taxon>
        <taxon>Heliocybe</taxon>
    </lineage>
</organism>
<dbReference type="InterPro" id="IPR032675">
    <property type="entry name" value="LRR_dom_sf"/>
</dbReference>
<dbReference type="EMBL" id="ML213504">
    <property type="protein sequence ID" value="TFK55738.1"/>
    <property type="molecule type" value="Genomic_DNA"/>
</dbReference>
<feature type="compositionally biased region" description="Polar residues" evidence="3">
    <location>
        <begin position="511"/>
        <end position="522"/>
    </location>
</feature>
<dbReference type="InterPro" id="IPR036047">
    <property type="entry name" value="F-box-like_dom_sf"/>
</dbReference>
<keyword evidence="2" id="KW-0802">TPR repeat</keyword>
<evidence type="ECO:0000256" key="2">
    <source>
        <dbReference type="ARBA" id="ARBA00022803"/>
    </source>
</evidence>
<dbReference type="Proteomes" id="UP000305948">
    <property type="component" value="Unassembled WGS sequence"/>
</dbReference>
<protein>
    <submittedName>
        <fullName evidence="4">Uncharacterized protein</fullName>
    </submittedName>
</protein>
<dbReference type="SUPFAM" id="SSF48452">
    <property type="entry name" value="TPR-like"/>
    <property type="match status" value="1"/>
</dbReference>
<dbReference type="Gene3D" id="1.25.40.10">
    <property type="entry name" value="Tetratricopeptide repeat domain"/>
    <property type="match status" value="1"/>
</dbReference>
<evidence type="ECO:0000256" key="1">
    <source>
        <dbReference type="ARBA" id="ARBA00022737"/>
    </source>
</evidence>
<reference evidence="4 5" key="1">
    <citation type="journal article" date="2019" name="Nat. Ecol. Evol.">
        <title>Megaphylogeny resolves global patterns of mushroom evolution.</title>
        <authorList>
            <person name="Varga T."/>
            <person name="Krizsan K."/>
            <person name="Foldi C."/>
            <person name="Dima B."/>
            <person name="Sanchez-Garcia M."/>
            <person name="Sanchez-Ramirez S."/>
            <person name="Szollosi G.J."/>
            <person name="Szarkandi J.G."/>
            <person name="Papp V."/>
            <person name="Albert L."/>
            <person name="Andreopoulos W."/>
            <person name="Angelini C."/>
            <person name="Antonin V."/>
            <person name="Barry K.W."/>
            <person name="Bougher N.L."/>
            <person name="Buchanan P."/>
            <person name="Buyck B."/>
            <person name="Bense V."/>
            <person name="Catcheside P."/>
            <person name="Chovatia M."/>
            <person name="Cooper J."/>
            <person name="Damon W."/>
            <person name="Desjardin D."/>
            <person name="Finy P."/>
            <person name="Geml J."/>
            <person name="Haridas S."/>
            <person name="Hughes K."/>
            <person name="Justo A."/>
            <person name="Karasinski D."/>
            <person name="Kautmanova I."/>
            <person name="Kiss B."/>
            <person name="Kocsube S."/>
            <person name="Kotiranta H."/>
            <person name="LaButti K.M."/>
            <person name="Lechner B.E."/>
            <person name="Liimatainen K."/>
            <person name="Lipzen A."/>
            <person name="Lukacs Z."/>
            <person name="Mihaltcheva S."/>
            <person name="Morgado L.N."/>
            <person name="Niskanen T."/>
            <person name="Noordeloos M.E."/>
            <person name="Ohm R.A."/>
            <person name="Ortiz-Santana B."/>
            <person name="Ovrebo C."/>
            <person name="Racz N."/>
            <person name="Riley R."/>
            <person name="Savchenko A."/>
            <person name="Shiryaev A."/>
            <person name="Soop K."/>
            <person name="Spirin V."/>
            <person name="Szebenyi C."/>
            <person name="Tomsovsky M."/>
            <person name="Tulloss R.E."/>
            <person name="Uehling J."/>
            <person name="Grigoriev I.V."/>
            <person name="Vagvolgyi C."/>
            <person name="Papp T."/>
            <person name="Martin F.M."/>
            <person name="Miettinen O."/>
            <person name="Hibbett D.S."/>
            <person name="Nagy L.G."/>
        </authorList>
    </citation>
    <scope>NUCLEOTIDE SEQUENCE [LARGE SCALE GENOMIC DNA]</scope>
    <source>
        <strain evidence="4 5">OMC1185</strain>
    </source>
</reference>
<dbReference type="AlphaFoldDB" id="A0A5C3NI25"/>